<dbReference type="AlphaFoldDB" id="A0A1V5MFE5"/>
<name>A0A1V5MFE5_UNCT6</name>
<proteinExistence type="predicted"/>
<protein>
    <submittedName>
        <fullName evidence="1">Uncharacterized protein</fullName>
    </submittedName>
</protein>
<evidence type="ECO:0000313" key="1">
    <source>
        <dbReference type="EMBL" id="OPZ91967.1"/>
    </source>
</evidence>
<sequence length="84" mass="9855">MARAELEGTVQNTEEFLVRVGNLSESEELLEQNFQGCLNRILAHSREERLTRPLRTEKIDGVTDPDLEDLRRFQALIQERHQHK</sequence>
<dbReference type="EMBL" id="MWAK01000141">
    <property type="protein sequence ID" value="OPZ91967.1"/>
    <property type="molecule type" value="Genomic_DNA"/>
</dbReference>
<comment type="caution">
    <text evidence="1">The sequence shown here is derived from an EMBL/GenBank/DDBJ whole genome shotgun (WGS) entry which is preliminary data.</text>
</comment>
<dbReference type="Proteomes" id="UP000485484">
    <property type="component" value="Unassembled WGS sequence"/>
</dbReference>
<reference evidence="1" key="1">
    <citation type="submission" date="2017-02" db="EMBL/GenBank/DDBJ databases">
        <title>Delving into the versatile metabolic prowess of the omnipresent phylum Bacteroidetes.</title>
        <authorList>
            <person name="Nobu M.K."/>
            <person name="Mei R."/>
            <person name="Narihiro T."/>
            <person name="Kuroda K."/>
            <person name="Liu W.-T."/>
        </authorList>
    </citation>
    <scope>NUCLEOTIDE SEQUENCE</scope>
    <source>
        <strain evidence="1">ADurb.Bin417</strain>
    </source>
</reference>
<organism evidence="1">
    <name type="scientific">candidate division TA06 bacterium ADurb.Bin417</name>
    <dbReference type="NCBI Taxonomy" id="1852828"/>
    <lineage>
        <taxon>Bacteria</taxon>
        <taxon>Bacteria division TA06</taxon>
    </lineage>
</organism>
<gene>
    <name evidence="1" type="ORF">BWY73_00970</name>
</gene>
<accession>A0A1V5MFE5</accession>